<dbReference type="PIRSF" id="PIRSF005485">
    <property type="entry name" value="HrcA"/>
    <property type="match status" value="1"/>
</dbReference>
<keyword evidence="2 5" id="KW-0805">Transcription regulation</keyword>
<dbReference type="InterPro" id="IPR002571">
    <property type="entry name" value="HrcA"/>
</dbReference>
<dbReference type="Proteomes" id="UP000004567">
    <property type="component" value="Unassembled WGS sequence"/>
</dbReference>
<dbReference type="InterPro" id="IPR036388">
    <property type="entry name" value="WH-like_DNA-bd_sf"/>
</dbReference>
<dbReference type="AlphaFoldDB" id="H4GKP0"/>
<evidence type="ECO:0000256" key="4">
    <source>
        <dbReference type="ARBA" id="ARBA00023163"/>
    </source>
</evidence>
<dbReference type="RefSeq" id="WP_007122622.1">
    <property type="nucleotide sequence ID" value="NZ_AICN01000072.1"/>
</dbReference>
<name>H4GKP0_9LACO</name>
<dbReference type="InterPro" id="IPR023120">
    <property type="entry name" value="WHTH_transcript_rep_HrcA_IDD"/>
</dbReference>
<dbReference type="OrthoDB" id="9783139at2"/>
<dbReference type="Gene3D" id="3.30.450.40">
    <property type="match status" value="1"/>
</dbReference>
<proteinExistence type="inferred from homology"/>
<reference evidence="7 8" key="1">
    <citation type="journal article" date="2013" name="Genome Announc.">
        <title>Genome Sequence of Lactobacillus gastricus PS3, a Strain Isolated from Human Milk.</title>
        <authorList>
            <person name="Martin V."/>
            <person name="Cardenas N."/>
            <person name="Jimenez E."/>
            <person name="Maldonado A."/>
            <person name="Rodriguez J.M."/>
            <person name="Fernandez L."/>
        </authorList>
    </citation>
    <scope>NUCLEOTIDE SEQUENCE [LARGE SCALE GENOMIC DNA]</scope>
    <source>
        <strain evidence="7 8">PS3</strain>
    </source>
</reference>
<dbReference type="EMBL" id="AICN01000072">
    <property type="protein sequence ID" value="EHS84960.1"/>
    <property type="molecule type" value="Genomic_DNA"/>
</dbReference>
<evidence type="ECO:0000256" key="1">
    <source>
        <dbReference type="ARBA" id="ARBA00022491"/>
    </source>
</evidence>
<dbReference type="GO" id="GO:0045892">
    <property type="term" value="P:negative regulation of DNA-templated transcription"/>
    <property type="evidence" value="ECO:0007669"/>
    <property type="project" value="UniProtKB-UniRule"/>
</dbReference>
<keyword evidence="3 5" id="KW-0346">Stress response</keyword>
<evidence type="ECO:0000256" key="2">
    <source>
        <dbReference type="ARBA" id="ARBA00023015"/>
    </source>
</evidence>
<dbReference type="Pfam" id="PF01628">
    <property type="entry name" value="HrcA"/>
    <property type="match status" value="1"/>
</dbReference>
<dbReference type="SUPFAM" id="SSF46785">
    <property type="entry name" value="Winged helix' DNA-binding domain"/>
    <property type="match status" value="1"/>
</dbReference>
<dbReference type="InterPro" id="IPR029016">
    <property type="entry name" value="GAF-like_dom_sf"/>
</dbReference>
<comment type="caution">
    <text evidence="7">The sequence shown here is derived from an EMBL/GenBank/DDBJ whole genome shotgun (WGS) entry which is preliminary data.</text>
</comment>
<dbReference type="Gene3D" id="3.30.390.60">
    <property type="entry name" value="Heat-inducible transcription repressor hrca homolog, domain 3"/>
    <property type="match status" value="1"/>
</dbReference>
<evidence type="ECO:0000256" key="5">
    <source>
        <dbReference type="HAMAP-Rule" id="MF_00081"/>
    </source>
</evidence>
<feature type="domain" description="Heat-inducible transcription repressor HrcA C-terminal" evidence="6">
    <location>
        <begin position="104"/>
        <end position="326"/>
    </location>
</feature>
<evidence type="ECO:0000313" key="8">
    <source>
        <dbReference type="Proteomes" id="UP000004567"/>
    </source>
</evidence>
<dbReference type="InterPro" id="IPR021153">
    <property type="entry name" value="HrcA_C"/>
</dbReference>
<comment type="similarity">
    <text evidence="5">Belongs to the HrcA family.</text>
</comment>
<keyword evidence="4 5" id="KW-0804">Transcription</keyword>
<dbReference type="PANTHER" id="PTHR34824:SF1">
    <property type="entry name" value="HEAT-INDUCIBLE TRANSCRIPTION REPRESSOR HRCA"/>
    <property type="match status" value="1"/>
</dbReference>
<evidence type="ECO:0000259" key="6">
    <source>
        <dbReference type="Pfam" id="PF01628"/>
    </source>
</evidence>
<dbReference type="PATRIC" id="fig|1144300.3.peg.1600"/>
<dbReference type="PANTHER" id="PTHR34824">
    <property type="entry name" value="HEAT-INDUCIBLE TRANSCRIPTION REPRESSOR HRCA"/>
    <property type="match status" value="1"/>
</dbReference>
<dbReference type="InterPro" id="IPR036390">
    <property type="entry name" value="WH_DNA-bd_sf"/>
</dbReference>
<evidence type="ECO:0000313" key="7">
    <source>
        <dbReference type="EMBL" id="EHS84960.1"/>
    </source>
</evidence>
<keyword evidence="1 5" id="KW-0678">Repressor</keyword>
<dbReference type="GO" id="GO:0003677">
    <property type="term" value="F:DNA binding"/>
    <property type="evidence" value="ECO:0007669"/>
    <property type="project" value="InterPro"/>
</dbReference>
<dbReference type="Gene3D" id="1.10.10.10">
    <property type="entry name" value="Winged helix-like DNA-binding domain superfamily/Winged helix DNA-binding domain"/>
    <property type="match status" value="1"/>
</dbReference>
<evidence type="ECO:0000256" key="3">
    <source>
        <dbReference type="ARBA" id="ARBA00023016"/>
    </source>
</evidence>
<dbReference type="SUPFAM" id="SSF55781">
    <property type="entry name" value="GAF domain-like"/>
    <property type="match status" value="1"/>
</dbReference>
<sequence>MLTKRQEEILRAVVRQYTTTGQPVGSKGLVDQLPMKVSSATVRNEMATLEKDGYLLKQHSSSGRIPSKHGYRYYVDNLLDQHAVTSNDLSVIQQSLGAEFHKIDEIISQSADILSKLTSYTTFTIRPDQREQHLGGFRMVPLGNHQVMGILVTDSGDVENQVFTIPAEINPETLEKVIRLINDQLKGLPLVEVMHRLQTDIPLKMARYLNQPEGFLDLFDQVLNQAARERFFVGGRTNLLGFTQEATPQQMQAIYQLMDADDQMAAILDQPNQNSHDIQVRIGQEIAGDQMLDHYSLITAKYNVEGYGQGLIAVLGPTRMSYSRTIGLVDAFRRELAKRLLDQYHHYHDS</sequence>
<comment type="function">
    <text evidence="5">Negative regulator of class I heat shock genes (grpE-dnaK-dnaJ and groELS operons). Prevents heat-shock induction of these operons.</text>
</comment>
<dbReference type="STRING" id="1144300.PS3_8454"/>
<dbReference type="NCBIfam" id="TIGR00331">
    <property type="entry name" value="hrcA"/>
    <property type="match status" value="1"/>
</dbReference>
<organism evidence="7 8">
    <name type="scientific">Limosilactobacillus gastricus PS3</name>
    <dbReference type="NCBI Taxonomy" id="1144300"/>
    <lineage>
        <taxon>Bacteria</taxon>
        <taxon>Bacillati</taxon>
        <taxon>Bacillota</taxon>
        <taxon>Bacilli</taxon>
        <taxon>Lactobacillales</taxon>
        <taxon>Lactobacillaceae</taxon>
        <taxon>Limosilactobacillus</taxon>
    </lineage>
</organism>
<accession>H4GKP0</accession>
<protein>
    <recommendedName>
        <fullName evidence="5">Heat-inducible transcription repressor HrcA</fullName>
    </recommendedName>
</protein>
<gene>
    <name evidence="5" type="primary">hrcA</name>
    <name evidence="7" type="ORF">PS3_8454</name>
</gene>
<dbReference type="HAMAP" id="MF_00081">
    <property type="entry name" value="HrcA"/>
    <property type="match status" value="1"/>
</dbReference>